<keyword evidence="7" id="KW-1185">Reference proteome</keyword>
<dbReference type="PANTHER" id="PTHR10361:SF28">
    <property type="entry name" value="P3 PROTEIN-RELATED"/>
    <property type="match status" value="1"/>
</dbReference>
<feature type="transmembrane region" description="Helical" evidence="5">
    <location>
        <begin position="268"/>
        <end position="289"/>
    </location>
</feature>
<evidence type="ECO:0008006" key="8">
    <source>
        <dbReference type="Google" id="ProtNLM"/>
    </source>
</evidence>
<keyword evidence="4 5" id="KW-0472">Membrane</keyword>
<accession>A0ABQ6HGJ2</accession>
<dbReference type="PANTHER" id="PTHR10361">
    <property type="entry name" value="SODIUM-BILE ACID COTRANSPORTER"/>
    <property type="match status" value="1"/>
</dbReference>
<keyword evidence="2 5" id="KW-0812">Transmembrane</keyword>
<keyword evidence="3 5" id="KW-1133">Transmembrane helix</keyword>
<evidence type="ECO:0000256" key="2">
    <source>
        <dbReference type="ARBA" id="ARBA00022692"/>
    </source>
</evidence>
<dbReference type="Proteomes" id="UP001157134">
    <property type="component" value="Unassembled WGS sequence"/>
</dbReference>
<evidence type="ECO:0000313" key="7">
    <source>
        <dbReference type="Proteomes" id="UP001157134"/>
    </source>
</evidence>
<name>A0ABQ6HGJ2_9GAMM</name>
<feature type="transmembrane region" description="Helical" evidence="5">
    <location>
        <begin position="171"/>
        <end position="191"/>
    </location>
</feature>
<comment type="caution">
    <text evidence="6">The sequence shown here is derived from an EMBL/GenBank/DDBJ whole genome shotgun (WGS) entry which is preliminary data.</text>
</comment>
<dbReference type="Pfam" id="PF01758">
    <property type="entry name" value="SBF"/>
    <property type="match status" value="1"/>
</dbReference>
<organism evidence="6 7">
    <name type="scientific">Thalassotalea loyana</name>
    <dbReference type="NCBI Taxonomy" id="280483"/>
    <lineage>
        <taxon>Bacteria</taxon>
        <taxon>Pseudomonadati</taxon>
        <taxon>Pseudomonadota</taxon>
        <taxon>Gammaproteobacteria</taxon>
        <taxon>Alteromonadales</taxon>
        <taxon>Colwelliaceae</taxon>
        <taxon>Thalassotalea</taxon>
    </lineage>
</organism>
<evidence type="ECO:0000256" key="3">
    <source>
        <dbReference type="ARBA" id="ARBA00022989"/>
    </source>
</evidence>
<comment type="subcellular location">
    <subcellularLocation>
        <location evidence="1">Membrane</location>
        <topology evidence="1">Multi-pass membrane protein</topology>
    </subcellularLocation>
</comment>
<feature type="transmembrane region" description="Helical" evidence="5">
    <location>
        <begin position="68"/>
        <end position="90"/>
    </location>
</feature>
<protein>
    <recommendedName>
        <fullName evidence="8">Bile acid:sodium symporter family protein</fullName>
    </recommendedName>
</protein>
<proteinExistence type="predicted"/>
<evidence type="ECO:0000256" key="1">
    <source>
        <dbReference type="ARBA" id="ARBA00004141"/>
    </source>
</evidence>
<feature type="transmembrane region" description="Helical" evidence="5">
    <location>
        <begin position="42"/>
        <end position="62"/>
    </location>
</feature>
<evidence type="ECO:0000256" key="4">
    <source>
        <dbReference type="ARBA" id="ARBA00023136"/>
    </source>
</evidence>
<sequence>MGELYIQYEYSVAAFQLICAMVGMGATLTVNDFKDVLREPKAVFTGTLLQFLVPPLLAYSFITFLNMHIGVAIGLALIAAIPGGTTSNVFTLFAKGNVPLSISITGVTTLSCLLFTPFVLGVLIIDYLPGDFVMPTGKIISDIILTLLLPLCLGMLIHRFFPSISGTLSKWFIRASLIGILLIVVGSASAGRLDLATFGQENLIIVLGFIIALWVVTSLVTRILDFSKADSSAIEIEVVVRNINLAVLIKASLFPAAQSVNQSLGDMVLFSALLFGAVQMLIAAIIIAMRRKNTASATLAKN</sequence>
<dbReference type="InterPro" id="IPR002657">
    <property type="entry name" value="BilAc:Na_symport/Acr3"/>
</dbReference>
<feature type="transmembrane region" description="Helical" evidence="5">
    <location>
        <begin position="203"/>
        <end position="224"/>
    </location>
</feature>
<dbReference type="RefSeq" id="WP_284299828.1">
    <property type="nucleotide sequence ID" value="NZ_BSSV01000007.1"/>
</dbReference>
<dbReference type="InterPro" id="IPR004710">
    <property type="entry name" value="Bilac:Na_transpt"/>
</dbReference>
<feature type="transmembrane region" description="Helical" evidence="5">
    <location>
        <begin position="102"/>
        <end position="127"/>
    </location>
</feature>
<evidence type="ECO:0000313" key="6">
    <source>
        <dbReference type="EMBL" id="GLX86615.1"/>
    </source>
</evidence>
<gene>
    <name evidence="6" type="ORF">tloyanaT_28680</name>
</gene>
<evidence type="ECO:0000256" key="5">
    <source>
        <dbReference type="SAM" id="Phobius"/>
    </source>
</evidence>
<feature type="transmembrane region" description="Helical" evidence="5">
    <location>
        <begin position="12"/>
        <end position="30"/>
    </location>
</feature>
<dbReference type="Gene3D" id="1.20.1530.20">
    <property type="match status" value="1"/>
</dbReference>
<feature type="transmembrane region" description="Helical" evidence="5">
    <location>
        <begin position="139"/>
        <end position="159"/>
    </location>
</feature>
<reference evidence="6 7" key="1">
    <citation type="submission" date="2023-03" db="EMBL/GenBank/DDBJ databases">
        <title>Thalassotalea loyana LMG 22536T draft genome sequence.</title>
        <authorList>
            <person name="Sawabe T."/>
        </authorList>
    </citation>
    <scope>NUCLEOTIDE SEQUENCE [LARGE SCALE GENOMIC DNA]</scope>
    <source>
        <strain evidence="6 7">LMG 22536</strain>
    </source>
</reference>
<dbReference type="EMBL" id="BSSV01000007">
    <property type="protein sequence ID" value="GLX86615.1"/>
    <property type="molecule type" value="Genomic_DNA"/>
</dbReference>
<dbReference type="InterPro" id="IPR038770">
    <property type="entry name" value="Na+/solute_symporter_sf"/>
</dbReference>